<evidence type="ECO:0000313" key="4">
    <source>
        <dbReference type="Proteomes" id="UP000019678"/>
    </source>
</evidence>
<dbReference type="EMBL" id="ASRX01000015">
    <property type="protein sequence ID" value="EYF06663.1"/>
    <property type="molecule type" value="Genomic_DNA"/>
</dbReference>
<evidence type="ECO:0000256" key="1">
    <source>
        <dbReference type="SAM" id="MobiDB-lite"/>
    </source>
</evidence>
<feature type="transmembrane region" description="Helical" evidence="2">
    <location>
        <begin position="7"/>
        <end position="29"/>
    </location>
</feature>
<keyword evidence="2" id="KW-1133">Transmembrane helix</keyword>
<dbReference type="RefSeq" id="WP_052374818.1">
    <property type="nucleotide sequence ID" value="NZ_ASRX01000015.1"/>
</dbReference>
<accession>A0A017TBK3</accession>
<protein>
    <submittedName>
        <fullName evidence="3">ATP synthase protein I</fullName>
    </submittedName>
</protein>
<feature type="transmembrane region" description="Helical" evidence="2">
    <location>
        <begin position="41"/>
        <end position="59"/>
    </location>
</feature>
<keyword evidence="4" id="KW-1185">Reference proteome</keyword>
<dbReference type="OrthoDB" id="15401at2"/>
<name>A0A017TBK3_9BACT</name>
<dbReference type="Proteomes" id="UP000019678">
    <property type="component" value="Unassembled WGS sequence"/>
</dbReference>
<dbReference type="AlphaFoldDB" id="A0A017TBK3"/>
<feature type="compositionally biased region" description="Basic and acidic residues" evidence="1">
    <location>
        <begin position="65"/>
        <end position="76"/>
    </location>
</feature>
<dbReference type="InterPro" id="IPR032820">
    <property type="entry name" value="ATPase_put"/>
</dbReference>
<feature type="compositionally biased region" description="Basic and acidic residues" evidence="1">
    <location>
        <begin position="85"/>
        <end position="97"/>
    </location>
</feature>
<dbReference type="eggNOG" id="ENOG50319SI">
    <property type="taxonomic scope" value="Bacteria"/>
</dbReference>
<organism evidence="3 4">
    <name type="scientific">Chondromyces apiculatus DSM 436</name>
    <dbReference type="NCBI Taxonomy" id="1192034"/>
    <lineage>
        <taxon>Bacteria</taxon>
        <taxon>Pseudomonadati</taxon>
        <taxon>Myxococcota</taxon>
        <taxon>Polyangia</taxon>
        <taxon>Polyangiales</taxon>
        <taxon>Polyangiaceae</taxon>
        <taxon>Chondromyces</taxon>
    </lineage>
</organism>
<evidence type="ECO:0000313" key="3">
    <source>
        <dbReference type="EMBL" id="EYF06663.1"/>
    </source>
</evidence>
<keyword evidence="2" id="KW-0812">Transmembrane</keyword>
<keyword evidence="2" id="KW-0472">Membrane</keyword>
<comment type="caution">
    <text evidence="3">The sequence shown here is derived from an EMBL/GenBank/DDBJ whole genome shotgun (WGS) entry which is preliminary data.</text>
</comment>
<dbReference type="Pfam" id="PF09527">
    <property type="entry name" value="ATPase_gene1"/>
    <property type="match status" value="1"/>
</dbReference>
<gene>
    <name evidence="3" type="ORF">CAP_1793</name>
</gene>
<dbReference type="STRING" id="1192034.CAP_1793"/>
<feature type="region of interest" description="Disordered" evidence="1">
    <location>
        <begin position="65"/>
        <end position="124"/>
    </location>
</feature>
<sequence length="124" mass="13654">MKQEWKSVGNFGTVGLEIVLSILLGLFIGRKLDGWLDTSPAMTLVWSAFGVAAAIRAILRSVREMRAETEREEREQGNPAPLYTRADEQPDKEDFREPPVATREVTPSGDALPESGRGRDRGAG</sequence>
<reference evidence="3 4" key="1">
    <citation type="submission" date="2013-05" db="EMBL/GenBank/DDBJ databases">
        <title>Genome assembly of Chondromyces apiculatus DSM 436.</title>
        <authorList>
            <person name="Sharma G."/>
            <person name="Khatri I."/>
            <person name="Kaur C."/>
            <person name="Mayilraj S."/>
            <person name="Subramanian S."/>
        </authorList>
    </citation>
    <scope>NUCLEOTIDE SEQUENCE [LARGE SCALE GENOMIC DNA]</scope>
    <source>
        <strain evidence="3 4">DSM 436</strain>
    </source>
</reference>
<proteinExistence type="predicted"/>
<evidence type="ECO:0000256" key="2">
    <source>
        <dbReference type="SAM" id="Phobius"/>
    </source>
</evidence>